<feature type="compositionally biased region" description="Basic residues" evidence="11">
    <location>
        <begin position="988"/>
        <end position="1001"/>
    </location>
</feature>
<proteinExistence type="predicted"/>
<accession>A0A2I0UQJ8</accession>
<dbReference type="InterPro" id="IPR001590">
    <property type="entry name" value="Peptidase_M12B"/>
</dbReference>
<feature type="domain" description="DBF4-type" evidence="14">
    <location>
        <begin position="83"/>
        <end position="132"/>
    </location>
</feature>
<dbReference type="SMART" id="SM00050">
    <property type="entry name" value="DISIN"/>
    <property type="match status" value="1"/>
</dbReference>
<dbReference type="SUPFAM" id="SSF57552">
    <property type="entry name" value="Blood coagulation inhibitor (disintegrin)"/>
    <property type="match status" value="1"/>
</dbReference>
<keyword evidence="2" id="KW-0812">Transmembrane</keyword>
<dbReference type="Gene3D" id="6.10.250.3410">
    <property type="entry name" value="DBF zinc finger"/>
    <property type="match status" value="1"/>
</dbReference>
<keyword evidence="5" id="KW-0862">Zinc</keyword>
<dbReference type="GO" id="GO:0071514">
    <property type="term" value="P:genomic imprinting"/>
    <property type="evidence" value="ECO:0007669"/>
    <property type="project" value="TreeGrafter"/>
</dbReference>
<evidence type="ECO:0000256" key="10">
    <source>
        <dbReference type="PROSITE-ProRule" id="PRU00600"/>
    </source>
</evidence>
<dbReference type="PANTHER" id="PTHR21639">
    <property type="entry name" value="DBF4-TYPE ZINC FINGER-CONTAINING PROTEIN 2"/>
    <property type="match status" value="1"/>
</dbReference>
<dbReference type="PROSITE" id="PS50026">
    <property type="entry name" value="EGF_3"/>
    <property type="match status" value="1"/>
</dbReference>
<dbReference type="EMBL" id="KZ505656">
    <property type="protein sequence ID" value="PKU48323.1"/>
    <property type="molecule type" value="Genomic_DNA"/>
</dbReference>
<dbReference type="SMART" id="SM00586">
    <property type="entry name" value="ZnF_DBF"/>
    <property type="match status" value="1"/>
</dbReference>
<dbReference type="CDD" id="cd04269">
    <property type="entry name" value="ZnMc_adamalysin_II_like"/>
    <property type="match status" value="1"/>
</dbReference>
<feature type="disulfide bond" evidence="9">
    <location>
        <begin position="1600"/>
        <end position="1609"/>
    </location>
</feature>
<feature type="region of interest" description="Disordered" evidence="11">
    <location>
        <begin position="1035"/>
        <end position="1071"/>
    </location>
</feature>
<dbReference type="SUPFAM" id="SSF55486">
    <property type="entry name" value="Metalloproteases ('zincins'), catalytic domain"/>
    <property type="match status" value="1"/>
</dbReference>
<comment type="subcellular location">
    <subcellularLocation>
        <location evidence="1">Membrane</location>
        <topology evidence="1">Single-pass membrane protein</topology>
    </subcellularLocation>
</comment>
<sequence length="1921" mass="216014">MASLDPGLARKSSGRSDGGFFSGKIFTLKLVQMFDRIKPSDEASASSAQGIERHGVEDALQQDSNSSLHTRRQEHPQPGVSTVQSRQGYCNCCHVHYSNLEQHVFSSQHRHFTTYCRNRMGTSSLMERFLQDVLQHHPHRYHDNRPSYDDMPLPVTPEAARIPCQSPAEMEKKRNRDRQEISSKDLVSTGEISSSAPCLSRESTKKTSVTQTFIQKLERRQEHVTRISQQSMGSCSNDKWDTLKDAQIANHSYEGQFTAVSPIPQRFYVSSLIHSSSVNPKTGKNDTSLATSNLIPHRGCDKTGVEVCNSDVLLNPAPTLVHPKCPSVSHQSPMCSHNNSLHITSGQSLSKRDGLRTQDETLASDFHLRDTVGISSALDLGTSPQLARCKNVKMNRGDESSVDDTIEDVILKYCHGTTSEEIYFKEKTNPCLTFSSLLDHTHLEGSEMSFDCDAPLQAGTDLPKAAIKGIEFLKEVQISLQDKDYGTQLSSVLKSESVEEVEAVKQDVVVPTEEPVLPALPHVPPSFVGKTWSQIMYEDDIKIEELVRDFREGRFRCYFDSESSANCTGKRMKKKKQKDDKKNNIIAGNRRESASVKALPEFNNALSGGSDFDNPSLASDTLCNPHTLKMPRKRTWRLASRCQVVKVSHGTQTSLLNYPVAKRKMSRRESDPADQKASIVWPENEKTPNMKTRLCALKLPESYSKIMSPVQPKTVVYVLSCPEIKQCKGKPIDSPKMRKNRNSTDSKDSVRYKYKQCSFKYYDPLTNRILKTPPKSTVGEKARKPSHVRQLFRSLSFDANMRKLADAQRESTLSKSFNWSDFCSSSSASFLPDPGKGNDAASSQKADGSSVSTERTDCLVSGHSENSLKHLTISPLNSHQSVVEGDSKLTPFNSRGTKTPLTSIRSSERLERENPKAMWKRKEGTNKEPVFSRRAAGSMSVRCTVGRRGNRVTACKQTSRTKKQQKEGMRRKLHPRAQKSSAFSIHRCQTRKTTVGKHLKKEKPDAKKLKVRRKPKRTFLSSTVVTEIPEKRQKITSESFPKKPERTSSKVGNWEVSGDRGHPSAVNRPSRRTSAVPLLRNCLVLPDLHWNETAGGIEGVLADEENIFQQNKSSNSKNNSYSNAIQKEITLPSRLIYYINRDSETPYHILDTRARHQQKHDKAVHLAQASFQIEAFGSKFILDLTLNNDLLSSNYVEIHYEDGKPKFSKGGEHCYYHGNIRGIKDSKVALSTCNGLHGMFEDSTYLYLIEPMDLTHSAVSRGVFEEMKYLELMIVNDNKMFKKHRSSNVYTNNFAKSVVNLVDAIYKEQLNTRVVLVAVETWTEKDHIKIHPDPLQMLHDFSRYRQHYIKQHADAVHLLSVYHSRKFSKCSIAEYKEFLLRGGGACLFNRPTKFFPRGYDCRYAVNECDIAEFCTGDSGRCPPNLHKQDGYACDSNQGRCYNGECKTRDNQCKYIWGSKSSGSDKFCYEKLNTEGTKKGNCGKDGDRWIQCSKHDVFCGFLLCTNLTKVPRVGQVQGEIIPNSFYHQGRIVDCSGAHVLLDDDTDLGYVEDGAPCGPHMMCLDKKCLPIQSLNISSCPIGSNGKVCSGHGVCSNEATCICNFSWAGTDCSIDDPVRDTGGKKDEGPKGYQYRRRLDVSLTNLLSTFNIKFSSNNLQNCPVSFECNVFAIFCTLLRFTAVMVNSVHEILKSDLAGALTIKNKTNTAQQQVTLYKPEKPSFVLNALTTNSYPQELKNLADTMDPGSRERIHCNMRLTCSLLIMGAFCVTPSLCLSQIDPLALGRADPQCWESSSAVLLEMRKPRISDSVSGFWDFMIFLKSSENLKHGALFWDLAQLFWDIYVDCVLSRTHGLGRRQLAEAEQKISTLHSQFTGRNQGIFSHIQRSPVLKKKDLFEDLISIHRHKSRSTLLGRIIEEVGKKRK</sequence>
<feature type="region of interest" description="Disordered" evidence="11">
    <location>
        <begin position="907"/>
        <end position="935"/>
    </location>
</feature>
<protein>
    <submittedName>
        <fullName evidence="15">Dbf4-type zinc finger-containing protein 2 isoform x1</fullName>
    </submittedName>
</protein>
<feature type="compositionally biased region" description="Polar residues" evidence="11">
    <location>
        <begin position="840"/>
        <end position="853"/>
    </location>
</feature>
<dbReference type="InterPro" id="IPR038890">
    <property type="entry name" value="ZDBF2"/>
</dbReference>
<feature type="domain" description="Peptidase M12B" evidence="13">
    <location>
        <begin position="1268"/>
        <end position="1466"/>
    </location>
</feature>
<dbReference type="PROSITE" id="PS00022">
    <property type="entry name" value="EGF_1"/>
    <property type="match status" value="1"/>
</dbReference>
<dbReference type="Proteomes" id="UP000233556">
    <property type="component" value="Unassembled WGS sequence"/>
</dbReference>
<keyword evidence="8 9" id="KW-1015">Disulfide bond</keyword>
<evidence type="ECO:0000256" key="1">
    <source>
        <dbReference type="ARBA" id="ARBA00004167"/>
    </source>
</evidence>
<evidence type="ECO:0000259" key="13">
    <source>
        <dbReference type="PROSITE" id="PS50215"/>
    </source>
</evidence>
<dbReference type="PROSITE" id="PS50215">
    <property type="entry name" value="ADAM_MEPRO"/>
    <property type="match status" value="1"/>
</dbReference>
<dbReference type="PROSITE" id="PS51265">
    <property type="entry name" value="ZF_DBF4"/>
    <property type="match status" value="1"/>
</dbReference>
<feature type="domain" description="EGF-like" evidence="12">
    <location>
        <begin position="1573"/>
        <end position="1610"/>
    </location>
</feature>
<comment type="caution">
    <text evidence="9">Lacks conserved residue(s) required for the propagation of feature annotation.</text>
</comment>
<dbReference type="GO" id="GO:0006508">
    <property type="term" value="P:proteolysis"/>
    <property type="evidence" value="ECO:0007669"/>
    <property type="project" value="InterPro"/>
</dbReference>
<dbReference type="Pfam" id="PF01421">
    <property type="entry name" value="Reprolysin"/>
    <property type="match status" value="1"/>
</dbReference>
<dbReference type="PANTHER" id="PTHR21639:SF5">
    <property type="entry name" value="DBF4-TYPE ZINC FINGER-CONTAINING PROTEIN 2"/>
    <property type="match status" value="1"/>
</dbReference>
<dbReference type="InterPro" id="IPR024079">
    <property type="entry name" value="MetalloPept_cat_dom_sf"/>
</dbReference>
<evidence type="ECO:0000256" key="3">
    <source>
        <dbReference type="ARBA" id="ARBA00022723"/>
    </source>
</evidence>
<evidence type="ECO:0000256" key="6">
    <source>
        <dbReference type="ARBA" id="ARBA00022989"/>
    </source>
</evidence>
<evidence type="ECO:0000313" key="15">
    <source>
        <dbReference type="EMBL" id="PKU48323.1"/>
    </source>
</evidence>
<dbReference type="GO" id="GO:0008270">
    <property type="term" value="F:zinc ion binding"/>
    <property type="evidence" value="ECO:0007669"/>
    <property type="project" value="UniProtKB-KW"/>
</dbReference>
<keyword evidence="7" id="KW-0472">Membrane</keyword>
<dbReference type="Pfam" id="PF07535">
    <property type="entry name" value="zf-DBF"/>
    <property type="match status" value="1"/>
</dbReference>
<evidence type="ECO:0000256" key="2">
    <source>
        <dbReference type="ARBA" id="ARBA00022692"/>
    </source>
</evidence>
<evidence type="ECO:0000259" key="14">
    <source>
        <dbReference type="PROSITE" id="PS51265"/>
    </source>
</evidence>
<dbReference type="InterPro" id="IPR038545">
    <property type="entry name" value="Znf_DBF_sf"/>
</dbReference>
<dbReference type="SMART" id="SM00608">
    <property type="entry name" value="ACR"/>
    <property type="match status" value="1"/>
</dbReference>
<dbReference type="InterPro" id="IPR000742">
    <property type="entry name" value="EGF"/>
</dbReference>
<feature type="compositionally biased region" description="Basic and acidic residues" evidence="11">
    <location>
        <begin position="907"/>
        <end position="926"/>
    </location>
</feature>
<reference evidence="16" key="1">
    <citation type="submission" date="2017-11" db="EMBL/GenBank/DDBJ databases">
        <authorList>
            <person name="Lima N.C."/>
            <person name="Parody-Merino A.M."/>
            <person name="Battley P.F."/>
            <person name="Fidler A.E."/>
            <person name="Prosdocimi F."/>
        </authorList>
    </citation>
    <scope>NUCLEOTIDE SEQUENCE [LARGE SCALE GENOMIC DNA]</scope>
</reference>
<dbReference type="Pfam" id="PF08516">
    <property type="entry name" value="ADAM_CR"/>
    <property type="match status" value="1"/>
</dbReference>
<dbReference type="OrthoDB" id="9905711at2759"/>
<dbReference type="Pfam" id="PF01562">
    <property type="entry name" value="Pep_M12B_propep"/>
    <property type="match status" value="1"/>
</dbReference>
<dbReference type="Gene3D" id="2.10.25.10">
    <property type="entry name" value="Laminin"/>
    <property type="match status" value="1"/>
</dbReference>
<evidence type="ECO:0000256" key="5">
    <source>
        <dbReference type="ARBA" id="ARBA00022833"/>
    </source>
</evidence>
<organism evidence="15 16">
    <name type="scientific">Limosa lapponica baueri</name>
    <dbReference type="NCBI Taxonomy" id="1758121"/>
    <lineage>
        <taxon>Eukaryota</taxon>
        <taxon>Metazoa</taxon>
        <taxon>Chordata</taxon>
        <taxon>Craniata</taxon>
        <taxon>Vertebrata</taxon>
        <taxon>Euteleostomi</taxon>
        <taxon>Archelosauria</taxon>
        <taxon>Archosauria</taxon>
        <taxon>Dinosauria</taxon>
        <taxon>Saurischia</taxon>
        <taxon>Theropoda</taxon>
        <taxon>Coelurosauria</taxon>
        <taxon>Aves</taxon>
        <taxon>Neognathae</taxon>
        <taxon>Neoaves</taxon>
        <taxon>Charadriiformes</taxon>
        <taxon>Scolopacidae</taxon>
        <taxon>Limosa</taxon>
    </lineage>
</organism>
<keyword evidence="4 10" id="KW-0863">Zinc-finger</keyword>
<dbReference type="Gene3D" id="4.10.70.10">
    <property type="entry name" value="Disintegrin domain"/>
    <property type="match status" value="1"/>
</dbReference>
<evidence type="ECO:0000256" key="8">
    <source>
        <dbReference type="ARBA" id="ARBA00023157"/>
    </source>
</evidence>
<dbReference type="GO" id="GO:0003676">
    <property type="term" value="F:nucleic acid binding"/>
    <property type="evidence" value="ECO:0007669"/>
    <property type="project" value="InterPro"/>
</dbReference>
<dbReference type="InterPro" id="IPR034027">
    <property type="entry name" value="Reprolysin_adamalysin"/>
</dbReference>
<keyword evidence="9" id="KW-0245">EGF-like domain</keyword>
<dbReference type="GO" id="GO:0004222">
    <property type="term" value="F:metalloendopeptidase activity"/>
    <property type="evidence" value="ECO:0007669"/>
    <property type="project" value="InterPro"/>
</dbReference>
<dbReference type="GO" id="GO:0016020">
    <property type="term" value="C:membrane"/>
    <property type="evidence" value="ECO:0007669"/>
    <property type="project" value="UniProtKB-SubCell"/>
</dbReference>
<dbReference type="InterPro" id="IPR006586">
    <property type="entry name" value="ADAM_Cys-rich"/>
</dbReference>
<name>A0A2I0UQJ8_LIMLA</name>
<evidence type="ECO:0000256" key="4">
    <source>
        <dbReference type="ARBA" id="ARBA00022771"/>
    </source>
</evidence>
<dbReference type="InterPro" id="IPR006572">
    <property type="entry name" value="Znf_DBF"/>
</dbReference>
<feature type="region of interest" description="Disordered" evidence="11">
    <location>
        <begin position="956"/>
        <end position="1016"/>
    </location>
</feature>
<keyword evidence="16" id="KW-1185">Reference proteome</keyword>
<reference evidence="16" key="2">
    <citation type="submission" date="2017-12" db="EMBL/GenBank/DDBJ databases">
        <title>Genome sequence of the Bar-tailed Godwit (Limosa lapponica baueri).</title>
        <authorList>
            <person name="Lima N.C.B."/>
            <person name="Parody-Merino A.M."/>
            <person name="Battley P.F."/>
            <person name="Fidler A.E."/>
            <person name="Prosdocimi F."/>
        </authorList>
    </citation>
    <scope>NUCLEOTIDE SEQUENCE [LARGE SCALE GENOMIC DNA]</scope>
</reference>
<dbReference type="Gene3D" id="3.40.390.10">
    <property type="entry name" value="Collagenase (Catalytic Domain)"/>
    <property type="match status" value="1"/>
</dbReference>
<evidence type="ECO:0000259" key="12">
    <source>
        <dbReference type="PROSITE" id="PS50026"/>
    </source>
</evidence>
<evidence type="ECO:0000256" key="9">
    <source>
        <dbReference type="PROSITE-ProRule" id="PRU00076"/>
    </source>
</evidence>
<keyword evidence="3" id="KW-0479">Metal-binding</keyword>
<feature type="region of interest" description="Disordered" evidence="11">
    <location>
        <begin position="157"/>
        <end position="205"/>
    </location>
</feature>
<dbReference type="InterPro" id="IPR002870">
    <property type="entry name" value="Peptidase_M12B_N"/>
</dbReference>
<feature type="region of interest" description="Disordered" evidence="11">
    <location>
        <begin position="829"/>
        <end position="856"/>
    </location>
</feature>
<keyword evidence="6" id="KW-1133">Transmembrane helix</keyword>
<dbReference type="InterPro" id="IPR001762">
    <property type="entry name" value="Disintegrin_dom"/>
</dbReference>
<evidence type="ECO:0000256" key="7">
    <source>
        <dbReference type="ARBA" id="ARBA00023136"/>
    </source>
</evidence>
<gene>
    <name evidence="15" type="ORF">llap_1425</name>
</gene>
<feature type="compositionally biased region" description="Basic and acidic residues" evidence="11">
    <location>
        <begin position="169"/>
        <end position="183"/>
    </location>
</feature>
<dbReference type="InterPro" id="IPR036436">
    <property type="entry name" value="Disintegrin_dom_sf"/>
</dbReference>
<feature type="region of interest" description="Disordered" evidence="11">
    <location>
        <begin position="59"/>
        <end position="83"/>
    </location>
</feature>
<feature type="compositionally biased region" description="Basic and acidic residues" evidence="11">
    <location>
        <begin position="1035"/>
        <end position="1048"/>
    </location>
</feature>
<evidence type="ECO:0000256" key="11">
    <source>
        <dbReference type="SAM" id="MobiDB-lite"/>
    </source>
</evidence>
<evidence type="ECO:0000313" key="16">
    <source>
        <dbReference type="Proteomes" id="UP000233556"/>
    </source>
</evidence>